<reference evidence="5" key="2">
    <citation type="submission" date="2022-01" db="EMBL/GenBank/DDBJ databases">
        <authorList>
            <person name="Hirooka S."/>
            <person name="Miyagishima S.Y."/>
        </authorList>
    </citation>
    <scope>NUCLEOTIDE SEQUENCE</scope>
    <source>
        <strain evidence="5">NBRC 102759</strain>
    </source>
</reference>
<comment type="caution">
    <text evidence="5">The sequence shown here is derived from an EMBL/GenBank/DDBJ whole genome shotgun (WGS) entry which is preliminary data.</text>
</comment>
<dbReference type="Proteomes" id="UP001061958">
    <property type="component" value="Unassembled WGS sequence"/>
</dbReference>
<evidence type="ECO:0000256" key="2">
    <source>
        <dbReference type="SAM" id="SignalP"/>
    </source>
</evidence>
<evidence type="ECO:0000259" key="4">
    <source>
        <dbReference type="Pfam" id="PF02709"/>
    </source>
</evidence>
<protein>
    <recommendedName>
        <fullName evidence="7">Glycosyltransferase 2-like domain-containing protein</fullName>
    </recommendedName>
</protein>
<name>A0A9C7UPJ9_9RHOD</name>
<gene>
    <name evidence="5" type="ORF">GpartN1_g2780.t1</name>
</gene>
<dbReference type="SUPFAM" id="SSF53448">
    <property type="entry name" value="Nucleotide-diphospho-sugar transferases"/>
    <property type="match status" value="1"/>
</dbReference>
<keyword evidence="1" id="KW-0808">Transferase</keyword>
<feature type="chain" id="PRO_5038518580" description="Glycosyltransferase 2-like domain-containing protein" evidence="2">
    <location>
        <begin position="25"/>
        <end position="478"/>
    </location>
</feature>
<organism evidence="5 6">
    <name type="scientific">Galdieria partita</name>
    <dbReference type="NCBI Taxonomy" id="83374"/>
    <lineage>
        <taxon>Eukaryota</taxon>
        <taxon>Rhodophyta</taxon>
        <taxon>Bangiophyceae</taxon>
        <taxon>Galdieriales</taxon>
        <taxon>Galdieriaceae</taxon>
        <taxon>Galdieria</taxon>
    </lineage>
</organism>
<proteinExistence type="predicted"/>
<dbReference type="Pfam" id="PF00535">
    <property type="entry name" value="Glycos_transf_2"/>
    <property type="match status" value="1"/>
</dbReference>
<reference evidence="5" key="1">
    <citation type="journal article" date="2022" name="Proc. Natl. Acad. Sci. U.S.A.">
        <title>Life cycle and functional genomics of the unicellular red alga Galdieria for elucidating algal and plant evolution and industrial use.</title>
        <authorList>
            <person name="Hirooka S."/>
            <person name="Itabashi T."/>
            <person name="Ichinose T.M."/>
            <person name="Onuma R."/>
            <person name="Fujiwara T."/>
            <person name="Yamashita S."/>
            <person name="Jong L.W."/>
            <person name="Tomita R."/>
            <person name="Iwane A.H."/>
            <person name="Miyagishima S.Y."/>
        </authorList>
    </citation>
    <scope>NUCLEOTIDE SEQUENCE</scope>
    <source>
        <strain evidence="5">NBRC 102759</strain>
    </source>
</reference>
<dbReference type="Pfam" id="PF02709">
    <property type="entry name" value="Glyco_transf_7C"/>
    <property type="match status" value="1"/>
</dbReference>
<dbReference type="AlphaFoldDB" id="A0A9C7UPJ9"/>
<dbReference type="Gene3D" id="3.90.550.10">
    <property type="entry name" value="Spore Coat Polysaccharide Biosynthesis Protein SpsA, Chain A"/>
    <property type="match status" value="1"/>
</dbReference>
<dbReference type="PANTHER" id="PTHR40743">
    <property type="entry name" value="NUCLEOTIDE-DIPHOSPHO-SUGAR TRANSFERASE CONTAINING PROTEIN"/>
    <property type="match status" value="1"/>
</dbReference>
<dbReference type="EMBL" id="BQMJ01000020">
    <property type="protein sequence ID" value="GJQ10989.1"/>
    <property type="molecule type" value="Genomic_DNA"/>
</dbReference>
<feature type="domain" description="Glycosyltransferase 2-like" evidence="3">
    <location>
        <begin position="82"/>
        <end position="177"/>
    </location>
</feature>
<dbReference type="InterPro" id="IPR029044">
    <property type="entry name" value="Nucleotide-diphossugar_trans"/>
</dbReference>
<evidence type="ECO:0008006" key="7">
    <source>
        <dbReference type="Google" id="ProtNLM"/>
    </source>
</evidence>
<feature type="domain" description="Galactosyltransferase C-terminal" evidence="4">
    <location>
        <begin position="188"/>
        <end position="255"/>
    </location>
</feature>
<feature type="signal peptide" evidence="2">
    <location>
        <begin position="1"/>
        <end position="24"/>
    </location>
</feature>
<dbReference type="OrthoDB" id="4262at2759"/>
<evidence type="ECO:0000256" key="1">
    <source>
        <dbReference type="ARBA" id="ARBA00022679"/>
    </source>
</evidence>
<keyword evidence="2" id="KW-0732">Signal</keyword>
<keyword evidence="6" id="KW-1185">Reference proteome</keyword>
<dbReference type="PANTHER" id="PTHR40743:SF1">
    <property type="entry name" value="POSSIBLE GLYCOSYLTRANSFERASE"/>
    <property type="match status" value="1"/>
</dbReference>
<evidence type="ECO:0000313" key="5">
    <source>
        <dbReference type="EMBL" id="GJQ10989.1"/>
    </source>
</evidence>
<sequence>MSFNLARCCIWFLLFQDCLKLYSAREEVVLESSITFVHSRNSLVKLFNSQRSVLQPVGAPFVHNITWNEKRESLVEFPTTTVVAACKDRLPQLKQVFNSWLSLHGIFQIVLVDWSSSESLHSFVVKTLQQTLSHVQVVIVRVENASNWNLAQAYNLGISFAGADWILKLDCDTWIDRLFLVKHPLRSHSFYSASIASEKSLHGVFYMPKQVFYQIGGFDERIQSYGWEDDSLLERAKSYLYLERIQPGTIVHIPHEEILRLKYQSCLLETDCLPELEVQYNRILFSKFLPTWNGIDSLQSEYLLLEHQVSNYTSLIRLRRQKPVSMPSLSSFFFDLAKTKAIRIILEAQFHFPRKSLKSWPLFILERVIRQLIRNIPFLLITTYERASLRFVENLFTKEQNLRLIIFIANTSYQFAQSLQNGFPVLHWNDTEVTRLFQNPKSSFCFPYQVISKRTFYELSQPEWMLFYYQRHHLILSP</sequence>
<evidence type="ECO:0000259" key="3">
    <source>
        <dbReference type="Pfam" id="PF00535"/>
    </source>
</evidence>
<dbReference type="InterPro" id="IPR027791">
    <property type="entry name" value="Galactosyl_T_C"/>
</dbReference>
<evidence type="ECO:0000313" key="6">
    <source>
        <dbReference type="Proteomes" id="UP001061958"/>
    </source>
</evidence>
<accession>A0A9C7UPJ9</accession>
<dbReference type="GO" id="GO:0016740">
    <property type="term" value="F:transferase activity"/>
    <property type="evidence" value="ECO:0007669"/>
    <property type="project" value="UniProtKB-KW"/>
</dbReference>
<dbReference type="InterPro" id="IPR001173">
    <property type="entry name" value="Glyco_trans_2-like"/>
</dbReference>